<evidence type="ECO:0000313" key="2">
    <source>
        <dbReference type="Proteomes" id="UP001201873"/>
    </source>
</evidence>
<name>A0ABT0JXX2_9ACTN</name>
<organism evidence="1 2">
    <name type="scientific">Frankia umida</name>
    <dbReference type="NCBI Taxonomy" id="573489"/>
    <lineage>
        <taxon>Bacteria</taxon>
        <taxon>Bacillati</taxon>
        <taxon>Actinomycetota</taxon>
        <taxon>Actinomycetes</taxon>
        <taxon>Frankiales</taxon>
        <taxon>Frankiaceae</taxon>
        <taxon>Frankia</taxon>
    </lineage>
</organism>
<comment type="caution">
    <text evidence="1">The sequence shown here is derived from an EMBL/GenBank/DDBJ whole genome shotgun (WGS) entry which is preliminary data.</text>
</comment>
<gene>
    <name evidence="1" type="ORF">MXD59_11530</name>
</gene>
<evidence type="ECO:0000313" key="1">
    <source>
        <dbReference type="EMBL" id="MCK9876395.1"/>
    </source>
</evidence>
<dbReference type="EMBL" id="JALKFT010000009">
    <property type="protein sequence ID" value="MCK9876395.1"/>
    <property type="molecule type" value="Genomic_DNA"/>
</dbReference>
<dbReference type="Proteomes" id="UP001201873">
    <property type="component" value="Unassembled WGS sequence"/>
</dbReference>
<protein>
    <submittedName>
        <fullName evidence="1">Uncharacterized protein</fullName>
    </submittedName>
</protein>
<reference evidence="1 2" key="1">
    <citation type="submission" date="2022-04" db="EMBL/GenBank/DDBJ databases">
        <title>Genome diversity in the genus Frankia.</title>
        <authorList>
            <person name="Carlos-Shanley C."/>
            <person name="Hahn D."/>
        </authorList>
    </citation>
    <scope>NUCLEOTIDE SEQUENCE [LARGE SCALE GENOMIC DNA]</scope>
    <source>
        <strain evidence="1 2">Ag45/Mut15</strain>
    </source>
</reference>
<accession>A0ABT0JXX2</accession>
<proteinExistence type="predicted"/>
<dbReference type="RefSeq" id="WP_163548611.1">
    <property type="nucleotide sequence ID" value="NZ_JALKFT010000009.1"/>
</dbReference>
<keyword evidence="2" id="KW-1185">Reference proteome</keyword>
<sequence length="104" mass="10631">MSLVTKPGGRYRSVVDATEIIVVKAAKSPIDLRCGGHPVVAVGDEVPGDLTLDSSFATGTPLGKRFADPDSGLELLCTKAGEGSLSIGTTPLPLKDAKPLPSSD</sequence>